<dbReference type="EMBL" id="OZ034827">
    <property type="protein sequence ID" value="CAL1682456.1"/>
    <property type="molecule type" value="Genomic_DNA"/>
</dbReference>
<evidence type="ECO:0000313" key="1">
    <source>
        <dbReference type="EMBL" id="CAL1682456.1"/>
    </source>
</evidence>
<dbReference type="Proteomes" id="UP001497644">
    <property type="component" value="Chromosome 4"/>
</dbReference>
<keyword evidence="2" id="KW-1185">Reference proteome</keyword>
<proteinExistence type="predicted"/>
<organism evidence="1 2">
    <name type="scientific">Lasius platythorax</name>
    <dbReference type="NCBI Taxonomy" id="488582"/>
    <lineage>
        <taxon>Eukaryota</taxon>
        <taxon>Metazoa</taxon>
        <taxon>Ecdysozoa</taxon>
        <taxon>Arthropoda</taxon>
        <taxon>Hexapoda</taxon>
        <taxon>Insecta</taxon>
        <taxon>Pterygota</taxon>
        <taxon>Neoptera</taxon>
        <taxon>Endopterygota</taxon>
        <taxon>Hymenoptera</taxon>
        <taxon>Apocrita</taxon>
        <taxon>Aculeata</taxon>
        <taxon>Formicoidea</taxon>
        <taxon>Formicidae</taxon>
        <taxon>Formicinae</taxon>
        <taxon>Lasius</taxon>
        <taxon>Lasius</taxon>
    </lineage>
</organism>
<dbReference type="AlphaFoldDB" id="A0AAV2NRW6"/>
<reference evidence="1" key="1">
    <citation type="submission" date="2024-04" db="EMBL/GenBank/DDBJ databases">
        <authorList>
            <consortium name="Molecular Ecology Group"/>
        </authorList>
    </citation>
    <scope>NUCLEOTIDE SEQUENCE</scope>
</reference>
<protein>
    <submittedName>
        <fullName evidence="1">Uncharacterized protein</fullName>
    </submittedName>
</protein>
<name>A0AAV2NRW6_9HYME</name>
<gene>
    <name evidence="1" type="ORF">LPLAT_LOCUS8379</name>
</gene>
<sequence>MGNINDVYYWDRGIADFHSTDLSTLGIINIVNNLDGLRASVPNIPAAVLESPSHDTLVFCLLRTTTTQLNTERTDDKPCHLNKGPHAANVHQTRNFRATCKLHEMNFCQSRTCASRARSGKAVWSHAV</sequence>
<evidence type="ECO:0000313" key="2">
    <source>
        <dbReference type="Proteomes" id="UP001497644"/>
    </source>
</evidence>
<accession>A0AAV2NRW6</accession>